<reference evidence="1" key="1">
    <citation type="submission" date="2022-10" db="EMBL/GenBank/DDBJ databases">
        <title>YIM 151497 complete genome.</title>
        <authorList>
            <person name="Chen X."/>
        </authorList>
    </citation>
    <scope>NUCLEOTIDE SEQUENCE</scope>
    <source>
        <strain evidence="1">YIM 151497</strain>
    </source>
</reference>
<organism evidence="1 2">
    <name type="scientific">Pelagibacterium flavum</name>
    <dbReference type="NCBI Taxonomy" id="2984530"/>
    <lineage>
        <taxon>Bacteria</taxon>
        <taxon>Pseudomonadati</taxon>
        <taxon>Pseudomonadota</taxon>
        <taxon>Alphaproteobacteria</taxon>
        <taxon>Hyphomicrobiales</taxon>
        <taxon>Devosiaceae</taxon>
        <taxon>Pelagibacterium</taxon>
    </lineage>
</organism>
<sequence length="143" mass="14344">MAYALQPINVTASTLTLDKETHGEGLVTINRAAGCTITLPASDGKGTLFRVFCGTTITSNSLIIQTANATDIMQGTLAVSTDIGGTVAPTAADSDTITMNGSTTGGVKGSYVELIDVSSGVWAVRGGLVSTGVEATPFSAAVS</sequence>
<gene>
    <name evidence="1" type="ORF">OF122_12980</name>
</gene>
<protein>
    <submittedName>
        <fullName evidence="1">Uncharacterized protein</fullName>
    </submittedName>
</protein>
<dbReference type="Proteomes" id="UP001163882">
    <property type="component" value="Chromosome"/>
</dbReference>
<accession>A0ABY6INS3</accession>
<evidence type="ECO:0000313" key="1">
    <source>
        <dbReference type="EMBL" id="UYQ70972.1"/>
    </source>
</evidence>
<proteinExistence type="predicted"/>
<dbReference type="EMBL" id="CP107716">
    <property type="protein sequence ID" value="UYQ70972.1"/>
    <property type="molecule type" value="Genomic_DNA"/>
</dbReference>
<dbReference type="RefSeq" id="WP_264224636.1">
    <property type="nucleotide sequence ID" value="NZ_CP107716.1"/>
</dbReference>
<evidence type="ECO:0000313" key="2">
    <source>
        <dbReference type="Proteomes" id="UP001163882"/>
    </source>
</evidence>
<name>A0ABY6INS3_9HYPH</name>
<keyword evidence="2" id="KW-1185">Reference proteome</keyword>